<dbReference type="RefSeq" id="WP_344653597.1">
    <property type="nucleotide sequence ID" value="NZ_BAAAGX010000033.1"/>
</dbReference>
<feature type="domain" description="Beta-lactamase-related" evidence="4">
    <location>
        <begin position="60"/>
        <end position="361"/>
    </location>
</feature>
<dbReference type="Proteomes" id="UP001500967">
    <property type="component" value="Unassembled WGS sequence"/>
</dbReference>
<feature type="transmembrane region" description="Helical" evidence="2">
    <location>
        <begin position="591"/>
        <end position="610"/>
    </location>
</feature>
<keyword evidence="2" id="KW-1133">Transmembrane helix</keyword>
<feature type="transmembrane region" description="Helical" evidence="2">
    <location>
        <begin position="519"/>
        <end position="541"/>
    </location>
</feature>
<dbReference type="EMBL" id="BAAAGX010000033">
    <property type="protein sequence ID" value="GAA0275446.1"/>
    <property type="molecule type" value="Genomic_DNA"/>
</dbReference>
<dbReference type="InterPro" id="IPR012338">
    <property type="entry name" value="Beta-lactam/transpept-like"/>
</dbReference>
<dbReference type="PANTHER" id="PTHR46825">
    <property type="entry name" value="D-ALANYL-D-ALANINE-CARBOXYPEPTIDASE/ENDOPEPTIDASE AMPH"/>
    <property type="match status" value="1"/>
</dbReference>
<comment type="caution">
    <text evidence="5">The sequence shown here is derived from an EMBL/GenBank/DDBJ whole genome shotgun (WGS) entry which is preliminary data.</text>
</comment>
<feature type="region of interest" description="Disordered" evidence="1">
    <location>
        <begin position="379"/>
        <end position="399"/>
    </location>
</feature>
<keyword evidence="3" id="KW-0732">Signal</keyword>
<keyword evidence="5" id="KW-0378">Hydrolase</keyword>
<dbReference type="PANTHER" id="PTHR46825:SF9">
    <property type="entry name" value="BETA-LACTAMASE-RELATED DOMAIN-CONTAINING PROTEIN"/>
    <property type="match status" value="1"/>
</dbReference>
<dbReference type="SUPFAM" id="SSF56601">
    <property type="entry name" value="beta-lactamase/transpeptidase-like"/>
    <property type="match status" value="1"/>
</dbReference>
<protein>
    <submittedName>
        <fullName evidence="5">Serine hydrolase</fullName>
    </submittedName>
</protein>
<keyword evidence="6" id="KW-1185">Reference proteome</keyword>
<feature type="chain" id="PRO_5045948000" evidence="3">
    <location>
        <begin position="35"/>
        <end position="614"/>
    </location>
</feature>
<keyword evidence="2" id="KW-0472">Membrane</keyword>
<dbReference type="Pfam" id="PF00144">
    <property type="entry name" value="Beta-lactamase"/>
    <property type="match status" value="1"/>
</dbReference>
<name>A0ABN0V4T0_9ACTN</name>
<dbReference type="GO" id="GO:0016787">
    <property type="term" value="F:hydrolase activity"/>
    <property type="evidence" value="ECO:0007669"/>
    <property type="project" value="UniProtKB-KW"/>
</dbReference>
<evidence type="ECO:0000256" key="2">
    <source>
        <dbReference type="SAM" id="Phobius"/>
    </source>
</evidence>
<feature type="signal peptide" evidence="3">
    <location>
        <begin position="1"/>
        <end position="34"/>
    </location>
</feature>
<dbReference type="InterPro" id="IPR050491">
    <property type="entry name" value="AmpC-like"/>
</dbReference>
<reference evidence="5 6" key="1">
    <citation type="journal article" date="2019" name="Int. J. Syst. Evol. Microbiol.">
        <title>The Global Catalogue of Microorganisms (GCM) 10K type strain sequencing project: providing services to taxonomists for standard genome sequencing and annotation.</title>
        <authorList>
            <consortium name="The Broad Institute Genomics Platform"/>
            <consortium name="The Broad Institute Genome Sequencing Center for Infectious Disease"/>
            <person name="Wu L."/>
            <person name="Ma J."/>
        </authorList>
    </citation>
    <scope>NUCLEOTIDE SEQUENCE [LARGE SCALE GENOMIC DNA]</scope>
    <source>
        <strain evidence="5 6">JCM 10425</strain>
    </source>
</reference>
<proteinExistence type="predicted"/>
<evidence type="ECO:0000256" key="1">
    <source>
        <dbReference type="SAM" id="MobiDB-lite"/>
    </source>
</evidence>
<dbReference type="Gene3D" id="3.40.710.10">
    <property type="entry name" value="DD-peptidase/beta-lactamase superfamily"/>
    <property type="match status" value="1"/>
</dbReference>
<feature type="transmembrane region" description="Helical" evidence="2">
    <location>
        <begin position="476"/>
        <end position="498"/>
    </location>
</feature>
<dbReference type="InterPro" id="IPR001466">
    <property type="entry name" value="Beta-lactam-related"/>
</dbReference>
<organism evidence="5 6">
    <name type="scientific">Cryptosporangium japonicum</name>
    <dbReference type="NCBI Taxonomy" id="80872"/>
    <lineage>
        <taxon>Bacteria</taxon>
        <taxon>Bacillati</taxon>
        <taxon>Actinomycetota</taxon>
        <taxon>Actinomycetes</taxon>
        <taxon>Cryptosporangiales</taxon>
        <taxon>Cryptosporangiaceae</taxon>
        <taxon>Cryptosporangium</taxon>
    </lineage>
</organism>
<evidence type="ECO:0000313" key="6">
    <source>
        <dbReference type="Proteomes" id="UP001500967"/>
    </source>
</evidence>
<keyword evidence="2" id="KW-0812">Transmembrane</keyword>
<accession>A0ABN0V4T0</accession>
<evidence type="ECO:0000256" key="3">
    <source>
        <dbReference type="SAM" id="SignalP"/>
    </source>
</evidence>
<sequence>MPPSLRPYRRAASAFAALALAVGAVVTGTSPAQAAPPSCSSVTSAAAASYFDAAAPEQLRHTPGLVVSVVSGSRTVYTHGFGRADVAKNVPMDPDRSLVRIASITKLFTATAVMQQVEAGRLDLDADVNGYLRDFTIPRTYPRPITLRMLLSHTAGFEDRIVGTGARTAGDVVPLGRYLAENMPKRIRPPGVVSAYSNYGAALAGYLVTLVSGEPYDRYVERHILAPLGMTHSTAAEPVPAGLGEPAKSYRDNGETIPFAFDQLTPDGSISATASDLAKFAIAHLNSGAGILRPETAALMHTRSFAADPRLTGYSHGFITRTMNGHRVLMHDGSWEGFGSVLLLVPGCHLGLFASVNSTAGFESTAAVVEGFLDRFAPGSAPPAEGSRTPVAPQPGFYAPTRRNTTGIEKLLTLLGPMRLTVTDSGSVRFKGQVWTPRRDGSYAAGDDHLVAVRGADGTRYVATDGPAFERLGWSWALPFNLGLLAVFALVTLSALAVPTAGLRRRRATPGRAWRVSRGLAAGAAFLGLAFLVGLAAALFGDTSAFLYAVPTSFRLLLVAPVLVTGLTAGALGTAVAGWRGAGAPARVHQVVLLASLASLVWFCWQWNVLGWHF</sequence>
<feature type="transmembrane region" description="Helical" evidence="2">
    <location>
        <begin position="553"/>
        <end position="579"/>
    </location>
</feature>
<evidence type="ECO:0000313" key="5">
    <source>
        <dbReference type="EMBL" id="GAA0275446.1"/>
    </source>
</evidence>
<gene>
    <name evidence="5" type="ORF">GCM10009539_74040</name>
</gene>
<evidence type="ECO:0000259" key="4">
    <source>
        <dbReference type="Pfam" id="PF00144"/>
    </source>
</evidence>